<dbReference type="AlphaFoldDB" id="A0A133U781"/>
<organism evidence="7 8">
    <name type="scientific">candidate division MSBL1 archaeon SCGC-AAA259B11</name>
    <dbReference type="NCBI Taxonomy" id="1698260"/>
    <lineage>
        <taxon>Archaea</taxon>
        <taxon>Methanobacteriati</taxon>
        <taxon>Methanobacteriota</taxon>
        <taxon>candidate division MSBL1</taxon>
    </lineage>
</organism>
<feature type="transmembrane region" description="Helical" evidence="6">
    <location>
        <begin position="6"/>
        <end position="26"/>
    </location>
</feature>
<accession>A0A133U781</accession>
<keyword evidence="5 6" id="KW-0472">Membrane</keyword>
<keyword evidence="8" id="KW-1185">Reference proteome</keyword>
<evidence type="ECO:0008006" key="9">
    <source>
        <dbReference type="Google" id="ProtNLM"/>
    </source>
</evidence>
<evidence type="ECO:0000256" key="4">
    <source>
        <dbReference type="ARBA" id="ARBA00022989"/>
    </source>
</evidence>
<comment type="subcellular location">
    <subcellularLocation>
        <location evidence="1">Membrane</location>
        <topology evidence="1">Multi-pass membrane protein</topology>
    </subcellularLocation>
</comment>
<keyword evidence="3 6" id="KW-0812">Transmembrane</keyword>
<dbReference type="PATRIC" id="fig|1698260.3.peg.211"/>
<feature type="transmembrane region" description="Helical" evidence="6">
    <location>
        <begin position="71"/>
        <end position="92"/>
    </location>
</feature>
<evidence type="ECO:0000256" key="3">
    <source>
        <dbReference type="ARBA" id="ARBA00022692"/>
    </source>
</evidence>
<protein>
    <recommendedName>
        <fullName evidence="9">High-affinity iron transporter</fullName>
    </recommendedName>
</protein>
<feature type="transmembrane region" description="Helical" evidence="6">
    <location>
        <begin position="146"/>
        <end position="166"/>
    </location>
</feature>
<dbReference type="Proteomes" id="UP000070184">
    <property type="component" value="Unassembled WGS sequence"/>
</dbReference>
<keyword evidence="4 6" id="KW-1133">Transmembrane helix</keyword>
<proteinExistence type="inferred from homology"/>
<dbReference type="GO" id="GO:0033573">
    <property type="term" value="C:high-affinity iron permease complex"/>
    <property type="evidence" value="ECO:0007669"/>
    <property type="project" value="InterPro"/>
</dbReference>
<dbReference type="PANTHER" id="PTHR31632:SF2">
    <property type="entry name" value="PLASMA MEMBRANE IRON PERMEASE"/>
    <property type="match status" value="1"/>
</dbReference>
<dbReference type="Pfam" id="PF03239">
    <property type="entry name" value="FTR1"/>
    <property type="match status" value="1"/>
</dbReference>
<name>A0A133U781_9EURY</name>
<evidence type="ECO:0000256" key="2">
    <source>
        <dbReference type="ARBA" id="ARBA00008333"/>
    </source>
</evidence>
<comment type="caution">
    <text evidence="7">The sequence shown here is derived from an EMBL/GenBank/DDBJ whole genome shotgun (WGS) entry which is preliminary data.</text>
</comment>
<dbReference type="PANTHER" id="PTHR31632">
    <property type="entry name" value="IRON TRANSPORTER FTH1"/>
    <property type="match status" value="1"/>
</dbReference>
<feature type="transmembrane region" description="Helical" evidence="6">
    <location>
        <begin position="178"/>
        <end position="198"/>
    </location>
</feature>
<evidence type="ECO:0000256" key="5">
    <source>
        <dbReference type="ARBA" id="ARBA00023136"/>
    </source>
</evidence>
<sequence length="291" mass="31707">MVVYPFVVSLREGLEAALIVAILIGYLTRIKRPELSKYVWWGVGGAIVLSLGLGVGIWGVYGELEGVAEKLFEAGAAGTAVIVLTYMIFWMARNSRKLKGEFEEKIDESISEEWLWGIAFLAFVAAFREGLETVLFLTASAFSDPVGTLMGATGGFGVVIGTGFFLLKGSKRLPIKKFFSVTSVLLLVFAAGILSYGVHEGIEAAEEMGYEISWLGSEAYNFAPGEASIFHPEAGVIGSVIEGLIGKVYLSPEWLTLFTYITYWLIVGAYLVKTYAPERSDGFVQKAFRKG</sequence>
<evidence type="ECO:0000256" key="1">
    <source>
        <dbReference type="ARBA" id="ARBA00004141"/>
    </source>
</evidence>
<dbReference type="GO" id="GO:0015093">
    <property type="term" value="F:ferrous iron transmembrane transporter activity"/>
    <property type="evidence" value="ECO:0007669"/>
    <property type="project" value="TreeGrafter"/>
</dbReference>
<feature type="transmembrane region" description="Helical" evidence="6">
    <location>
        <begin position="254"/>
        <end position="272"/>
    </location>
</feature>
<feature type="transmembrane region" description="Helical" evidence="6">
    <location>
        <begin position="113"/>
        <end position="131"/>
    </location>
</feature>
<dbReference type="EMBL" id="LHXK01000014">
    <property type="protein sequence ID" value="KXA90045.1"/>
    <property type="molecule type" value="Genomic_DNA"/>
</dbReference>
<evidence type="ECO:0000256" key="6">
    <source>
        <dbReference type="SAM" id="Phobius"/>
    </source>
</evidence>
<comment type="similarity">
    <text evidence="2">Belongs to the oxidase-dependent Fe transporter (OFeT) (TC 9.A.10.1) family.</text>
</comment>
<reference evidence="7 8" key="1">
    <citation type="journal article" date="2016" name="Sci. Rep.">
        <title>Metabolic traits of an uncultured archaeal lineage -MSBL1- from brine pools of the Red Sea.</title>
        <authorList>
            <person name="Mwirichia R."/>
            <person name="Alam I."/>
            <person name="Rashid M."/>
            <person name="Vinu M."/>
            <person name="Ba-Alawi W."/>
            <person name="Anthony Kamau A."/>
            <person name="Kamanda Ngugi D."/>
            <person name="Goker M."/>
            <person name="Klenk H.P."/>
            <person name="Bajic V."/>
            <person name="Stingl U."/>
        </authorList>
    </citation>
    <scope>NUCLEOTIDE SEQUENCE [LARGE SCALE GENOMIC DNA]</scope>
    <source>
        <strain evidence="7">SCGC-AAA259B11</strain>
    </source>
</reference>
<evidence type="ECO:0000313" key="8">
    <source>
        <dbReference type="Proteomes" id="UP000070184"/>
    </source>
</evidence>
<gene>
    <name evidence="7" type="ORF">AKJ61_01565</name>
</gene>
<dbReference type="InterPro" id="IPR004923">
    <property type="entry name" value="FTR1/Fip1/EfeU"/>
</dbReference>
<evidence type="ECO:0000313" key="7">
    <source>
        <dbReference type="EMBL" id="KXA90045.1"/>
    </source>
</evidence>
<feature type="transmembrane region" description="Helical" evidence="6">
    <location>
        <begin position="38"/>
        <end position="59"/>
    </location>
</feature>